<dbReference type="GO" id="GO:0006508">
    <property type="term" value="P:proteolysis"/>
    <property type="evidence" value="ECO:0007669"/>
    <property type="project" value="UniProtKB-KW"/>
</dbReference>
<comment type="similarity">
    <text evidence="1 6">Belongs to the peptidase S1B family.</text>
</comment>
<keyword evidence="2 6" id="KW-0645">Protease</keyword>
<dbReference type="PROSITE" id="PS00134">
    <property type="entry name" value="TRYPSIN_HIS"/>
    <property type="match status" value="1"/>
</dbReference>
<gene>
    <name evidence="8" type="ORF">ATO10_12404</name>
</gene>
<evidence type="ECO:0000313" key="9">
    <source>
        <dbReference type="Proteomes" id="UP000024836"/>
    </source>
</evidence>
<evidence type="ECO:0000256" key="6">
    <source>
        <dbReference type="RuleBase" id="RU004296"/>
    </source>
</evidence>
<dbReference type="Proteomes" id="UP000024836">
    <property type="component" value="Unassembled WGS sequence"/>
</dbReference>
<dbReference type="GO" id="GO:0004252">
    <property type="term" value="F:serine-type endopeptidase activity"/>
    <property type="evidence" value="ECO:0007669"/>
    <property type="project" value="InterPro"/>
</dbReference>
<dbReference type="OrthoDB" id="267336at2"/>
<dbReference type="PANTHER" id="PTHR15462:SF8">
    <property type="entry name" value="SERINE PROTEASE"/>
    <property type="match status" value="1"/>
</dbReference>
<dbReference type="RefSeq" id="WP_035252029.1">
    <property type="nucleotide sequence ID" value="NZ_AQQY01000008.1"/>
</dbReference>
<protein>
    <recommendedName>
        <fullName evidence="6">Serine protease</fullName>
        <ecNumber evidence="6">3.4.21.-</ecNumber>
    </recommendedName>
</protein>
<proteinExistence type="inferred from homology"/>
<dbReference type="PANTHER" id="PTHR15462">
    <property type="entry name" value="SERINE PROTEASE"/>
    <property type="match status" value="1"/>
</dbReference>
<dbReference type="InterPro" id="IPR009003">
    <property type="entry name" value="Peptidase_S1_PA"/>
</dbReference>
<keyword evidence="5 6" id="KW-0720">Serine protease</keyword>
<dbReference type="SMART" id="SM00020">
    <property type="entry name" value="Tryp_SPc"/>
    <property type="match status" value="1"/>
</dbReference>
<dbReference type="InterPro" id="IPR018114">
    <property type="entry name" value="TRYPSIN_HIS"/>
</dbReference>
<dbReference type="SUPFAM" id="SSF50494">
    <property type="entry name" value="Trypsin-like serine proteases"/>
    <property type="match status" value="1"/>
</dbReference>
<evidence type="ECO:0000256" key="4">
    <source>
        <dbReference type="ARBA" id="ARBA00022801"/>
    </source>
</evidence>
<dbReference type="eggNOG" id="COG3591">
    <property type="taxonomic scope" value="Bacteria"/>
</dbReference>
<organism evidence="8 9">
    <name type="scientific">Actibacterium atlanticum</name>
    <dbReference type="NCBI Taxonomy" id="1461693"/>
    <lineage>
        <taxon>Bacteria</taxon>
        <taxon>Pseudomonadati</taxon>
        <taxon>Pseudomonadota</taxon>
        <taxon>Alphaproteobacteria</taxon>
        <taxon>Rhodobacterales</taxon>
        <taxon>Roseobacteraceae</taxon>
        <taxon>Actibacterium</taxon>
    </lineage>
</organism>
<dbReference type="AlphaFoldDB" id="A0A058ZIL3"/>
<sequence>MRHFVKLCLLALLVFTAPAQANQASDLKLLATADDSKGWQAVGRLNFGSKGFCSGALIGADLVLTAAHCLYDKENGKPVDMSSIEFLAGWRNGRAEAYRGVRSGVVHPRYDYRNDDRVSRVAYDIAVLKLDRPIRLPGLTPFETASRPRKGDEVGVVSYAKDRAEAPSLQEVCHVLAGRPGILMLSCSVNFGSSGAPIFSFRDGAPQIVSVVSSMADMKGKPVSLGVSLGDNLDLLQSRLEAGENMFRDTSPAIRRFGQGAPKSDLGAKFLKP</sequence>
<dbReference type="EMBL" id="AQQY01000008">
    <property type="protein sequence ID" value="KCV81408.1"/>
    <property type="molecule type" value="Genomic_DNA"/>
</dbReference>
<keyword evidence="9" id="KW-1185">Reference proteome</keyword>
<feature type="signal peptide" evidence="6">
    <location>
        <begin position="1"/>
        <end position="21"/>
    </location>
</feature>
<accession>A0A058ZIL3</accession>
<evidence type="ECO:0000313" key="8">
    <source>
        <dbReference type="EMBL" id="KCV81408.1"/>
    </source>
</evidence>
<evidence type="ECO:0000256" key="1">
    <source>
        <dbReference type="ARBA" id="ARBA00008764"/>
    </source>
</evidence>
<keyword evidence="4 6" id="KW-0378">Hydrolase</keyword>
<feature type="domain" description="Peptidase S1" evidence="7">
    <location>
        <begin position="39"/>
        <end position="241"/>
    </location>
</feature>
<evidence type="ECO:0000259" key="7">
    <source>
        <dbReference type="PROSITE" id="PS50240"/>
    </source>
</evidence>
<evidence type="ECO:0000256" key="3">
    <source>
        <dbReference type="ARBA" id="ARBA00022729"/>
    </source>
</evidence>
<keyword evidence="3 6" id="KW-0732">Signal</keyword>
<dbReference type="PATRIC" id="fig|1461693.3.peg.2516"/>
<dbReference type="InterPro" id="IPR043504">
    <property type="entry name" value="Peptidase_S1_PA_chymotrypsin"/>
</dbReference>
<dbReference type="InterPro" id="IPR001254">
    <property type="entry name" value="Trypsin_dom"/>
</dbReference>
<dbReference type="EC" id="3.4.21.-" evidence="6"/>
<dbReference type="Gene3D" id="2.40.10.10">
    <property type="entry name" value="Trypsin-like serine proteases"/>
    <property type="match status" value="2"/>
</dbReference>
<dbReference type="Pfam" id="PF00089">
    <property type="entry name" value="Trypsin"/>
    <property type="match status" value="1"/>
</dbReference>
<dbReference type="InterPro" id="IPR050966">
    <property type="entry name" value="Glutamyl_endopeptidase"/>
</dbReference>
<evidence type="ECO:0000256" key="2">
    <source>
        <dbReference type="ARBA" id="ARBA00022670"/>
    </source>
</evidence>
<dbReference type="PROSITE" id="PS50240">
    <property type="entry name" value="TRYPSIN_DOM"/>
    <property type="match status" value="1"/>
</dbReference>
<dbReference type="InterPro" id="IPR008256">
    <property type="entry name" value="Peptidase_S1B"/>
</dbReference>
<dbReference type="STRING" id="1461693.ATO10_12404"/>
<name>A0A058ZIL3_9RHOB</name>
<reference evidence="8 9" key="1">
    <citation type="submission" date="2013-04" db="EMBL/GenBank/DDBJ databases">
        <title>Shimia sp. 22II-S11-Z10 Genome Sequencing.</title>
        <authorList>
            <person name="Lai Q."/>
            <person name="Li G."/>
            <person name="Shao Z."/>
        </authorList>
    </citation>
    <scope>NUCLEOTIDE SEQUENCE [LARGE SCALE GENOMIC DNA]</scope>
    <source>
        <strain evidence="9">22II-S11-Z10</strain>
    </source>
</reference>
<feature type="chain" id="PRO_5006985722" description="Serine protease" evidence="6">
    <location>
        <begin position="22"/>
        <end position="273"/>
    </location>
</feature>
<evidence type="ECO:0000256" key="5">
    <source>
        <dbReference type="ARBA" id="ARBA00022825"/>
    </source>
</evidence>
<dbReference type="PRINTS" id="PR00839">
    <property type="entry name" value="V8PROTEASE"/>
</dbReference>
<comment type="caution">
    <text evidence="8">The sequence shown here is derived from an EMBL/GenBank/DDBJ whole genome shotgun (WGS) entry which is preliminary data.</text>
</comment>